<protein>
    <submittedName>
        <fullName evidence="1">Uncharacterized protein</fullName>
    </submittedName>
</protein>
<reference evidence="1" key="1">
    <citation type="submission" date="2018-11" db="EMBL/GenBank/DDBJ databases">
        <authorList>
            <consortium name="Genoscope - CEA"/>
            <person name="William W."/>
        </authorList>
    </citation>
    <scope>NUCLEOTIDE SEQUENCE</scope>
</reference>
<organism evidence="1">
    <name type="scientific">Brassica oleracea</name>
    <name type="common">Wild cabbage</name>
    <dbReference type="NCBI Taxonomy" id="3712"/>
    <lineage>
        <taxon>Eukaryota</taxon>
        <taxon>Viridiplantae</taxon>
        <taxon>Streptophyta</taxon>
        <taxon>Embryophyta</taxon>
        <taxon>Tracheophyta</taxon>
        <taxon>Spermatophyta</taxon>
        <taxon>Magnoliopsida</taxon>
        <taxon>eudicotyledons</taxon>
        <taxon>Gunneridae</taxon>
        <taxon>Pentapetalae</taxon>
        <taxon>rosids</taxon>
        <taxon>malvids</taxon>
        <taxon>Brassicales</taxon>
        <taxon>Brassicaceae</taxon>
        <taxon>Brassiceae</taxon>
        <taxon>Brassica</taxon>
    </lineage>
</organism>
<sequence>MEMESGGSHGEPPWLLILLDSEEGLLMVEIRTIENCISITLSKF</sequence>
<proteinExistence type="predicted"/>
<name>A0A3P6DRN1_BRAOL</name>
<dbReference type="EMBL" id="LR031874">
    <property type="protein sequence ID" value="VDD26144.1"/>
    <property type="molecule type" value="Genomic_DNA"/>
</dbReference>
<evidence type="ECO:0000313" key="1">
    <source>
        <dbReference type="EMBL" id="VDD26144.1"/>
    </source>
</evidence>
<accession>A0A3P6DRN1</accession>
<gene>
    <name evidence="1" type="ORF">BOLC2T11384H</name>
</gene>
<dbReference type="AlphaFoldDB" id="A0A3P6DRN1"/>